<dbReference type="EMBL" id="BMAO01028781">
    <property type="protein sequence ID" value="GFR27387.1"/>
    <property type="molecule type" value="Genomic_DNA"/>
</dbReference>
<dbReference type="OrthoDB" id="6424389at2759"/>
<evidence type="ECO:0000313" key="2">
    <source>
        <dbReference type="Proteomes" id="UP000887116"/>
    </source>
</evidence>
<protein>
    <submittedName>
        <fullName evidence="1">Uncharacterized protein</fullName>
    </submittedName>
</protein>
<name>A0A8X6M0E9_TRICU</name>
<organism evidence="1 2">
    <name type="scientific">Trichonephila clavata</name>
    <name type="common">Joro spider</name>
    <name type="synonym">Nephila clavata</name>
    <dbReference type="NCBI Taxonomy" id="2740835"/>
    <lineage>
        <taxon>Eukaryota</taxon>
        <taxon>Metazoa</taxon>
        <taxon>Ecdysozoa</taxon>
        <taxon>Arthropoda</taxon>
        <taxon>Chelicerata</taxon>
        <taxon>Arachnida</taxon>
        <taxon>Araneae</taxon>
        <taxon>Araneomorphae</taxon>
        <taxon>Entelegynae</taxon>
        <taxon>Araneoidea</taxon>
        <taxon>Nephilidae</taxon>
        <taxon>Trichonephila</taxon>
    </lineage>
</organism>
<comment type="caution">
    <text evidence="1">The sequence shown here is derived from an EMBL/GenBank/DDBJ whole genome shotgun (WGS) entry which is preliminary data.</text>
</comment>
<evidence type="ECO:0000313" key="1">
    <source>
        <dbReference type="EMBL" id="GFR27387.1"/>
    </source>
</evidence>
<dbReference type="Proteomes" id="UP000887116">
    <property type="component" value="Unassembled WGS sequence"/>
</dbReference>
<gene>
    <name evidence="1" type="primary">AVEN_34690_1</name>
    <name evidence="1" type="ORF">TNCT_180421</name>
</gene>
<accession>A0A8X6M0E9</accession>
<sequence length="260" mass="29857">MDTSFLPYIGLLSEYQKEYVDYSGRGCTGINRRIAAGVSLKTPPECRNEEYDIRDGIVPAFRGESTSKRHYQPQHILGKLPSYKPSAEFHIPPILSLPYMLETESMSRSAYQPMPTDLARTSKPLWRKQKSPFLKYDTRFDFTSSYQADYCGVKTKPRNICLDSKAGGDCRDTEQKTCLDELKISDKTGLFSENLHDRLNDYVKPLIFRTTTGSTYQPPSIWGEICCHPSKSFLEKHCPAEELTANTCKIHRNQEFRRNQ</sequence>
<proteinExistence type="predicted"/>
<reference evidence="1" key="1">
    <citation type="submission" date="2020-07" db="EMBL/GenBank/DDBJ databases">
        <title>Multicomponent nature underlies the extraordinary mechanical properties of spider dragline silk.</title>
        <authorList>
            <person name="Kono N."/>
            <person name="Nakamura H."/>
            <person name="Mori M."/>
            <person name="Yoshida Y."/>
            <person name="Ohtoshi R."/>
            <person name="Malay A.D."/>
            <person name="Moran D.A.P."/>
            <person name="Tomita M."/>
            <person name="Numata K."/>
            <person name="Arakawa K."/>
        </authorList>
    </citation>
    <scope>NUCLEOTIDE SEQUENCE</scope>
</reference>
<dbReference type="AlphaFoldDB" id="A0A8X6M0E9"/>
<keyword evidence="2" id="KW-1185">Reference proteome</keyword>